<organism evidence="1 2">
    <name type="scientific">Anas platyrhynchos</name>
    <name type="common">Mallard</name>
    <name type="synonym">Anas boschas</name>
    <dbReference type="NCBI Taxonomy" id="8839"/>
    <lineage>
        <taxon>Eukaryota</taxon>
        <taxon>Metazoa</taxon>
        <taxon>Chordata</taxon>
        <taxon>Craniata</taxon>
        <taxon>Vertebrata</taxon>
        <taxon>Euteleostomi</taxon>
        <taxon>Archelosauria</taxon>
        <taxon>Archosauria</taxon>
        <taxon>Dinosauria</taxon>
        <taxon>Saurischia</taxon>
        <taxon>Theropoda</taxon>
        <taxon>Coelurosauria</taxon>
        <taxon>Aves</taxon>
        <taxon>Neognathae</taxon>
        <taxon>Galloanserae</taxon>
        <taxon>Anseriformes</taxon>
        <taxon>Anatidae</taxon>
        <taxon>Anatinae</taxon>
        <taxon>Anas</taxon>
    </lineage>
</organism>
<dbReference type="EMBL" id="KB744927">
    <property type="protein sequence ID" value="EOA94210.1"/>
    <property type="molecule type" value="Genomic_DNA"/>
</dbReference>
<accession>R0JAE1</accession>
<reference evidence="2" key="1">
    <citation type="journal article" date="2013" name="Nat. Genet.">
        <title>The duck genome and transcriptome provide insight into an avian influenza virus reservoir species.</title>
        <authorList>
            <person name="Huang Y."/>
            <person name="Li Y."/>
            <person name="Burt D.W."/>
            <person name="Chen H."/>
            <person name="Zhang Y."/>
            <person name="Qian W."/>
            <person name="Kim H."/>
            <person name="Gan S."/>
            <person name="Zhao Y."/>
            <person name="Li J."/>
            <person name="Yi K."/>
            <person name="Feng H."/>
            <person name="Zhu P."/>
            <person name="Li B."/>
            <person name="Liu Q."/>
            <person name="Fairley S."/>
            <person name="Magor K.E."/>
            <person name="Du Z."/>
            <person name="Hu X."/>
            <person name="Goodman L."/>
            <person name="Tafer H."/>
            <person name="Vignal A."/>
            <person name="Lee T."/>
            <person name="Kim K.W."/>
            <person name="Sheng Z."/>
            <person name="An Y."/>
            <person name="Searle S."/>
            <person name="Herrero J."/>
            <person name="Groenen M.A."/>
            <person name="Crooijmans R.P."/>
            <person name="Faraut T."/>
            <person name="Cai Q."/>
            <person name="Webster R.G."/>
            <person name="Aldridge J.R."/>
            <person name="Warren W.C."/>
            <person name="Bartschat S."/>
            <person name="Kehr S."/>
            <person name="Marz M."/>
            <person name="Stadler P.F."/>
            <person name="Smith J."/>
            <person name="Kraus R.H."/>
            <person name="Zhao Y."/>
            <person name="Ren L."/>
            <person name="Fei J."/>
            <person name="Morisson M."/>
            <person name="Kaiser P."/>
            <person name="Griffin D.K."/>
            <person name="Rao M."/>
            <person name="Pitel F."/>
            <person name="Wang J."/>
            <person name="Li N."/>
        </authorList>
    </citation>
    <scope>NUCLEOTIDE SEQUENCE [LARGE SCALE GENOMIC DNA]</scope>
</reference>
<evidence type="ECO:0000313" key="2">
    <source>
        <dbReference type="Proteomes" id="UP000296049"/>
    </source>
</evidence>
<evidence type="ECO:0000313" key="1">
    <source>
        <dbReference type="EMBL" id="EOA94210.1"/>
    </source>
</evidence>
<proteinExistence type="predicted"/>
<protein>
    <submittedName>
        <fullName evidence="1">Uncharacterized protein</fullName>
    </submittedName>
</protein>
<name>R0JAE1_ANAPL</name>
<keyword evidence="2" id="KW-1185">Reference proteome</keyword>
<dbReference type="Proteomes" id="UP000296049">
    <property type="component" value="Unassembled WGS sequence"/>
</dbReference>
<dbReference type="AlphaFoldDB" id="R0JAE1"/>
<sequence length="531" mass="57891">MINKFSWPEDRRGAKECLSEARFIPGDGMMASLLPVCAMLHRWAVKSSKAYDPSLVIFIQMALSSPPRNASLQTKHTTVVFIFETVRYQDEELLTVQGMRIQIGLSSLESLETLTLAPMICAFPTLVSPVVTIHLNLRAQGSVNNGAACLEDQQTRQEIQNHARYTSHGAEVTSVSADATGQGCCGNWAAAGECFVVCGNWAAAGFFVVMQPSKSIGISKPFRLRWYCDAHRGEKSGAVLPTASSGQKGQDCGSPVQRHPVPEMDITSAAVSQGKIRAGRRCEMEQCGEASQDRATLACDLRCAANRRYQHSAFEIQAVAACSKLARIDPEIKRTALPLQKAVEIRIRAPKVLEQPRGAMVRGALSSLGLPHPRTPRSPRRVKKAIKANTGQECAPCGNAQGASEMELRAAPPPHHSNFCRRAVLQKTTAEVQKSSRSRMAPPSYLGTCCTVSCDSPACSRCAWQTGKAERTSESKLDGCEEKYILLWLHRYENSLTCLWDCPCRRFGRVFSKATAIIGPINDCSGTSSCP</sequence>
<gene>
    <name evidence="1" type="ORF">Anapl_16403</name>
</gene>